<organism evidence="7 8">
    <name type="scientific">Bellilinea caldifistulae</name>
    <dbReference type="NCBI Taxonomy" id="360411"/>
    <lineage>
        <taxon>Bacteria</taxon>
        <taxon>Bacillati</taxon>
        <taxon>Chloroflexota</taxon>
        <taxon>Anaerolineae</taxon>
        <taxon>Anaerolineales</taxon>
        <taxon>Anaerolineaceae</taxon>
        <taxon>Bellilinea</taxon>
    </lineage>
</organism>
<dbReference type="PANTHER" id="PTHR42909">
    <property type="entry name" value="ZGC:136858"/>
    <property type="match status" value="1"/>
</dbReference>
<dbReference type="GO" id="GO:0046113">
    <property type="term" value="P:nucleobase catabolic process"/>
    <property type="evidence" value="ECO:0007669"/>
    <property type="project" value="UniProtKB-UniRule"/>
</dbReference>
<evidence type="ECO:0000256" key="1">
    <source>
        <dbReference type="ARBA" id="ARBA00022723"/>
    </source>
</evidence>
<sequence length="310" mass="32730">MNSANFLEIANPVRKALFSGKPVVALESAVITHGLPYPHNQQLALHMEETIRLQNAEPATIAVLDGKIRVGLTAPEIERLAKMKHVRKISRRDFGIALARGESGGTTVAGTLFAAHQAGIRVFATGGIGGVHRNAPFDVSADLHELSITPLIVVCAGAKAILDLPATLEVLETFGVPVIGYQSDEFPAFYSRKSGLKVNLVCQNAAEIAQVALAHWGAGVHSAILVANPPPAEKALPADAIENIIHQAVQEAEQLGIRGSAVTPYLLEKVNQLTGGASMQANLALLLNNGRLAAEIARSLSEMSNPAPRV</sequence>
<dbReference type="HAMAP" id="MF_01876">
    <property type="entry name" value="PsiMP_glycosidase"/>
    <property type="match status" value="1"/>
</dbReference>
<dbReference type="STRING" id="360411.AC812_04405"/>
<proteinExistence type="inferred from homology"/>
<dbReference type="OrthoDB" id="9805870at2"/>
<evidence type="ECO:0000256" key="6">
    <source>
        <dbReference type="HAMAP-Rule" id="MF_01876"/>
    </source>
</evidence>
<dbReference type="AlphaFoldDB" id="A0A0P6XPN1"/>
<comment type="cofactor">
    <cofactor evidence="6">
        <name>Mn(2+)</name>
        <dbReference type="ChEBI" id="CHEBI:29035"/>
    </cofactor>
    <text evidence="6">Binds 1 Mn(2+) ion per subunit.</text>
</comment>
<comment type="catalytic activity">
    <reaction evidence="6">
        <text>D-ribose 5-phosphate + uracil = psi-UMP + H2O</text>
        <dbReference type="Rhea" id="RHEA:18337"/>
        <dbReference type="ChEBI" id="CHEBI:15377"/>
        <dbReference type="ChEBI" id="CHEBI:17568"/>
        <dbReference type="ChEBI" id="CHEBI:58380"/>
        <dbReference type="ChEBI" id="CHEBI:78346"/>
        <dbReference type="EC" id="4.2.1.70"/>
    </reaction>
</comment>
<dbReference type="SUPFAM" id="SSF110581">
    <property type="entry name" value="Indigoidine synthase A-like"/>
    <property type="match status" value="1"/>
</dbReference>
<dbReference type="Proteomes" id="UP000050514">
    <property type="component" value="Unassembled WGS sequence"/>
</dbReference>
<evidence type="ECO:0000256" key="2">
    <source>
        <dbReference type="ARBA" id="ARBA00022801"/>
    </source>
</evidence>
<keyword evidence="3 6" id="KW-0464">Manganese</keyword>
<feature type="binding site" evidence="6">
    <location>
        <position position="138"/>
    </location>
    <ligand>
        <name>Mn(2+)</name>
        <dbReference type="ChEBI" id="CHEBI:29035"/>
    </ligand>
</feature>
<feature type="active site" description="Nucleophile" evidence="6">
    <location>
        <position position="159"/>
    </location>
</feature>
<dbReference type="GO" id="GO:0005737">
    <property type="term" value="C:cytoplasm"/>
    <property type="evidence" value="ECO:0007669"/>
    <property type="project" value="TreeGrafter"/>
</dbReference>
<dbReference type="GO" id="GO:0046872">
    <property type="term" value="F:metal ion binding"/>
    <property type="evidence" value="ECO:0007669"/>
    <property type="project" value="UniProtKB-KW"/>
</dbReference>
<comment type="subunit">
    <text evidence="6">Homotrimer.</text>
</comment>
<dbReference type="GO" id="GO:0016798">
    <property type="term" value="F:hydrolase activity, acting on glycosyl bonds"/>
    <property type="evidence" value="ECO:0007669"/>
    <property type="project" value="UniProtKB-KW"/>
</dbReference>
<dbReference type="Pfam" id="PF04227">
    <property type="entry name" value="Indigoidine_A"/>
    <property type="match status" value="1"/>
</dbReference>
<dbReference type="PATRIC" id="fig|360411.5.peg.3409"/>
<accession>A0A0P6XPN1</accession>
<keyword evidence="4 6" id="KW-0456">Lyase</keyword>
<protein>
    <recommendedName>
        <fullName evidence="6">Pseudouridine-5'-phosphate glycosidase</fullName>
        <shortName evidence="6">PsiMP glycosidase</shortName>
        <ecNumber evidence="6">4.2.1.70</ecNumber>
    </recommendedName>
</protein>
<evidence type="ECO:0000313" key="8">
    <source>
        <dbReference type="Proteomes" id="UP000050514"/>
    </source>
</evidence>
<comment type="similarity">
    <text evidence="6">Belongs to the pseudouridine-5'-phosphate glycosidase family.</text>
</comment>
<dbReference type="InterPro" id="IPR022830">
    <property type="entry name" value="Indigdn_synthA-like"/>
</dbReference>
<feature type="binding site" evidence="6">
    <location>
        <begin position="140"/>
        <end position="142"/>
    </location>
    <ligand>
        <name>substrate</name>
    </ligand>
</feature>
<evidence type="ECO:0000256" key="4">
    <source>
        <dbReference type="ARBA" id="ARBA00023239"/>
    </source>
</evidence>
<comment type="function">
    <text evidence="6">Catalyzes the reversible cleavage of pseudouridine 5'-phosphate (PsiMP) to ribose 5-phosphate and uracil. Functions biologically in the cleavage direction, as part of a pseudouridine degradation pathway.</text>
</comment>
<keyword evidence="2 6" id="KW-0378">Hydrolase</keyword>
<feature type="binding site" evidence="6">
    <location>
        <position position="108"/>
    </location>
    <ligand>
        <name>substrate</name>
    </ligand>
</feature>
<evidence type="ECO:0000256" key="5">
    <source>
        <dbReference type="ARBA" id="ARBA00023295"/>
    </source>
</evidence>
<dbReference type="EMBL" id="LGHJ01000010">
    <property type="protein sequence ID" value="KPL77203.1"/>
    <property type="molecule type" value="Genomic_DNA"/>
</dbReference>
<keyword evidence="5 6" id="KW-0326">Glycosidase</keyword>
<feature type="active site" description="Proton donor" evidence="6">
    <location>
        <position position="27"/>
    </location>
</feature>
<dbReference type="PANTHER" id="PTHR42909:SF1">
    <property type="entry name" value="CARBOHYDRATE KINASE PFKB DOMAIN-CONTAINING PROTEIN"/>
    <property type="match status" value="1"/>
</dbReference>
<evidence type="ECO:0000256" key="3">
    <source>
        <dbReference type="ARBA" id="ARBA00023211"/>
    </source>
</evidence>
<feature type="binding site" evidence="6">
    <location>
        <position position="88"/>
    </location>
    <ligand>
        <name>substrate</name>
    </ligand>
</feature>
<dbReference type="EC" id="4.2.1.70" evidence="6"/>
<comment type="caution">
    <text evidence="7">The sequence shown here is derived from an EMBL/GenBank/DDBJ whole genome shotgun (WGS) entry which is preliminary data.</text>
</comment>
<dbReference type="Gene3D" id="3.40.1790.10">
    <property type="entry name" value="Indigoidine synthase domain"/>
    <property type="match status" value="1"/>
</dbReference>
<gene>
    <name evidence="6" type="primary">psuG</name>
    <name evidence="7" type="ORF">AC812_04405</name>
</gene>
<dbReference type="GO" id="GO:0004730">
    <property type="term" value="F:pseudouridylate synthase activity"/>
    <property type="evidence" value="ECO:0007669"/>
    <property type="project" value="UniProtKB-UniRule"/>
</dbReference>
<evidence type="ECO:0000313" key="7">
    <source>
        <dbReference type="EMBL" id="KPL77203.1"/>
    </source>
</evidence>
<keyword evidence="1 6" id="KW-0479">Metal-binding</keyword>
<keyword evidence="8" id="KW-1185">Reference proteome</keyword>
<dbReference type="RefSeq" id="WP_061914810.1">
    <property type="nucleotide sequence ID" value="NZ_DF967971.1"/>
</dbReference>
<reference evidence="7 8" key="1">
    <citation type="submission" date="2015-07" db="EMBL/GenBank/DDBJ databases">
        <title>Draft genome of Bellilinea caldifistulae DSM 17877.</title>
        <authorList>
            <person name="Hemp J."/>
            <person name="Ward L.M."/>
            <person name="Pace L.A."/>
            <person name="Fischer W.W."/>
        </authorList>
    </citation>
    <scope>NUCLEOTIDE SEQUENCE [LARGE SCALE GENOMIC DNA]</scope>
    <source>
        <strain evidence="7 8">GOMI-1</strain>
    </source>
</reference>
<dbReference type="InterPro" id="IPR007342">
    <property type="entry name" value="PsuG"/>
</dbReference>
<name>A0A0P6XPN1_9CHLR</name>